<dbReference type="InterPro" id="IPR017375">
    <property type="entry name" value="PEX12"/>
</dbReference>
<comment type="caution">
    <text evidence="2">The sequence shown here is derived from an EMBL/GenBank/DDBJ whole genome shotgun (WGS) entry which is preliminary data.</text>
</comment>
<dbReference type="GO" id="GO:0016558">
    <property type="term" value="P:protein import into peroxisome matrix"/>
    <property type="evidence" value="ECO:0007669"/>
    <property type="project" value="InterPro"/>
</dbReference>
<dbReference type="SUPFAM" id="SSF57850">
    <property type="entry name" value="RING/U-box"/>
    <property type="match status" value="1"/>
</dbReference>
<dbReference type="InterPro" id="IPR013083">
    <property type="entry name" value="Znf_RING/FYVE/PHD"/>
</dbReference>
<keyword evidence="3" id="KW-1185">Reference proteome</keyword>
<dbReference type="PANTHER" id="PTHR12888:SF0">
    <property type="entry name" value="PEROXISOME ASSEMBLY PROTEIN 12"/>
    <property type="match status" value="1"/>
</dbReference>
<gene>
    <name evidence="2" type="ORF">GPECTOR_10g858</name>
</gene>
<evidence type="ECO:0000313" key="3">
    <source>
        <dbReference type="Proteomes" id="UP000075714"/>
    </source>
</evidence>
<proteinExistence type="predicted"/>
<dbReference type="GO" id="GO:1990429">
    <property type="term" value="C:peroxisomal importomer complex"/>
    <property type="evidence" value="ECO:0007669"/>
    <property type="project" value="TreeGrafter"/>
</dbReference>
<evidence type="ECO:0000313" key="2">
    <source>
        <dbReference type="EMBL" id="KXZ52227.1"/>
    </source>
</evidence>
<dbReference type="GO" id="GO:0006513">
    <property type="term" value="P:protein monoubiquitination"/>
    <property type="evidence" value="ECO:0007669"/>
    <property type="project" value="TreeGrafter"/>
</dbReference>
<dbReference type="Proteomes" id="UP000075714">
    <property type="component" value="Unassembled WGS sequence"/>
</dbReference>
<dbReference type="CDD" id="cd16451">
    <property type="entry name" value="mRING_PEX12"/>
    <property type="match status" value="1"/>
</dbReference>
<name>A0A150GQZ5_GONPE</name>
<dbReference type="STRING" id="33097.A0A150GQZ5"/>
<protein>
    <recommendedName>
        <fullName evidence="4">Peroxin-12</fullName>
    </recommendedName>
</protein>
<reference evidence="3" key="1">
    <citation type="journal article" date="2016" name="Nat. Commun.">
        <title>The Gonium pectorale genome demonstrates co-option of cell cycle regulation during the evolution of multicellularity.</title>
        <authorList>
            <person name="Hanschen E.R."/>
            <person name="Marriage T.N."/>
            <person name="Ferris P.J."/>
            <person name="Hamaji T."/>
            <person name="Toyoda A."/>
            <person name="Fujiyama A."/>
            <person name="Neme R."/>
            <person name="Noguchi H."/>
            <person name="Minakuchi Y."/>
            <person name="Suzuki M."/>
            <person name="Kawai-Toyooka H."/>
            <person name="Smith D.R."/>
            <person name="Sparks H."/>
            <person name="Anderson J."/>
            <person name="Bakaric R."/>
            <person name="Luria V."/>
            <person name="Karger A."/>
            <person name="Kirschner M.W."/>
            <person name="Durand P.M."/>
            <person name="Michod R.E."/>
            <person name="Nozaki H."/>
            <person name="Olson B.J."/>
        </authorList>
    </citation>
    <scope>NUCLEOTIDE SEQUENCE [LARGE SCALE GENOMIC DNA]</scope>
    <source>
        <strain evidence="3">NIES-2863</strain>
    </source>
</reference>
<evidence type="ECO:0000256" key="1">
    <source>
        <dbReference type="SAM" id="MobiDB-lite"/>
    </source>
</evidence>
<evidence type="ECO:0008006" key="4">
    <source>
        <dbReference type="Google" id="ProtNLM"/>
    </source>
</evidence>
<organism evidence="2 3">
    <name type="scientific">Gonium pectorale</name>
    <name type="common">Green alga</name>
    <dbReference type="NCBI Taxonomy" id="33097"/>
    <lineage>
        <taxon>Eukaryota</taxon>
        <taxon>Viridiplantae</taxon>
        <taxon>Chlorophyta</taxon>
        <taxon>core chlorophytes</taxon>
        <taxon>Chlorophyceae</taxon>
        <taxon>CS clade</taxon>
        <taxon>Chlamydomonadales</taxon>
        <taxon>Volvocaceae</taxon>
        <taxon>Gonium</taxon>
    </lineage>
</organism>
<dbReference type="GO" id="GO:0008270">
    <property type="term" value="F:zinc ion binding"/>
    <property type="evidence" value="ECO:0007669"/>
    <property type="project" value="InterPro"/>
</dbReference>
<dbReference type="Gene3D" id="3.30.40.10">
    <property type="entry name" value="Zinc/RING finger domain, C3HC4 (zinc finger)"/>
    <property type="match status" value="1"/>
</dbReference>
<dbReference type="PANTHER" id="PTHR12888">
    <property type="entry name" value="PEROXISOME ASSEMBLY PROTEIN 12 PEROXIN-12"/>
    <property type="match status" value="1"/>
</dbReference>
<accession>A0A150GQZ5</accession>
<feature type="region of interest" description="Disordered" evidence="1">
    <location>
        <begin position="200"/>
        <end position="222"/>
    </location>
</feature>
<dbReference type="EMBL" id="LSYV01000011">
    <property type="protein sequence ID" value="KXZ52227.1"/>
    <property type="molecule type" value="Genomic_DNA"/>
</dbReference>
<dbReference type="AlphaFoldDB" id="A0A150GQZ5"/>
<feature type="compositionally biased region" description="Pro residues" evidence="1">
    <location>
        <begin position="204"/>
        <end position="220"/>
    </location>
</feature>
<dbReference type="GO" id="GO:0004842">
    <property type="term" value="F:ubiquitin-protein transferase activity"/>
    <property type="evidence" value="ECO:0007669"/>
    <property type="project" value="TreeGrafter"/>
</dbReference>
<dbReference type="OrthoDB" id="107372at2759"/>
<sequence>MFVHLGGDENSKPTYFEVIAADRLVPSLKAAIVYTLSVLLPYVRAKLDKAYRRASGTSGVLGLALRYGALQGSTDLDAASRSGSDSEPRLRLSQLAVAAYPWLHAALEAIGVRMARTSAQDLMAADKAKQDRRQAALGALAAGAGGASGAGSRVRSALLRRLLGARWLVEDHARTALILAVFGFKALEWWYTTAEDSLAKGKALPPPPPPPPPRPVPPPAGVGLPADPSECPICRKRTTNPATVATSGYVFCYPCVFSHVMQHGRCPVSHIAATLDHIRKIYEAA</sequence>
<dbReference type="GO" id="GO:0005778">
    <property type="term" value="C:peroxisomal membrane"/>
    <property type="evidence" value="ECO:0007669"/>
    <property type="project" value="InterPro"/>
</dbReference>